<dbReference type="SUPFAM" id="SSF55120">
    <property type="entry name" value="Pseudouridine synthase"/>
    <property type="match status" value="1"/>
</dbReference>
<dbReference type="InterPro" id="IPR006225">
    <property type="entry name" value="PsdUridine_synth_RluC/D"/>
</dbReference>
<organism evidence="6 7">
    <name type="scientific">Bombilactobacillus mellis</name>
    <dbReference type="NCBI Taxonomy" id="1218508"/>
    <lineage>
        <taxon>Bacteria</taxon>
        <taxon>Bacillati</taxon>
        <taxon>Bacillota</taxon>
        <taxon>Bacilli</taxon>
        <taxon>Lactobacillales</taxon>
        <taxon>Lactobacillaceae</taxon>
        <taxon>Bombilactobacillus</taxon>
    </lineage>
</organism>
<dbReference type="Gene3D" id="3.30.2350.10">
    <property type="entry name" value="Pseudouridine synthase"/>
    <property type="match status" value="1"/>
</dbReference>
<feature type="domain" description="Pseudouridine synthase RsuA/RluA-like" evidence="5">
    <location>
        <begin position="86"/>
        <end position="236"/>
    </location>
</feature>
<keyword evidence="7" id="KW-1185">Reference proteome</keyword>
<dbReference type="Proteomes" id="UP000033695">
    <property type="component" value="Unassembled WGS sequence"/>
</dbReference>
<comment type="catalytic activity">
    <reaction evidence="1 4">
        <text>a uridine in RNA = a pseudouridine in RNA</text>
        <dbReference type="Rhea" id="RHEA:48348"/>
        <dbReference type="Rhea" id="RHEA-COMP:12068"/>
        <dbReference type="Rhea" id="RHEA-COMP:12069"/>
        <dbReference type="ChEBI" id="CHEBI:65314"/>
        <dbReference type="ChEBI" id="CHEBI:65315"/>
    </reaction>
</comment>
<dbReference type="InterPro" id="IPR006145">
    <property type="entry name" value="PsdUridine_synth_RsuA/RluA"/>
</dbReference>
<comment type="function">
    <text evidence="4">Responsible for synthesis of pseudouridine from uracil.</text>
</comment>
<keyword evidence="4" id="KW-0413">Isomerase</keyword>
<dbReference type="EC" id="5.4.99.-" evidence="4"/>
<dbReference type="RefSeq" id="WP_045923164.1">
    <property type="nucleotide sequence ID" value="NZ_JBHTHW010000005.1"/>
</dbReference>
<dbReference type="GO" id="GO:0000455">
    <property type="term" value="P:enzyme-directed rRNA pseudouridine synthesis"/>
    <property type="evidence" value="ECO:0007669"/>
    <property type="project" value="TreeGrafter"/>
</dbReference>
<feature type="active site" evidence="3">
    <location>
        <position position="134"/>
    </location>
</feature>
<dbReference type="OrthoDB" id="9807829at2"/>
<evidence type="ECO:0000313" key="6">
    <source>
        <dbReference type="EMBL" id="KJY48275.1"/>
    </source>
</evidence>
<dbReference type="PANTHER" id="PTHR21600:SF35">
    <property type="entry name" value="PSEUDOURIDINE SYNTHASE"/>
    <property type="match status" value="1"/>
</dbReference>
<comment type="caution">
    <text evidence="6">The sequence shown here is derived from an EMBL/GenBank/DDBJ whole genome shotgun (WGS) entry which is preliminary data.</text>
</comment>
<name>A0A0F4KPD9_9LACO</name>
<dbReference type="GO" id="GO:0009982">
    <property type="term" value="F:pseudouridine synthase activity"/>
    <property type="evidence" value="ECO:0007669"/>
    <property type="project" value="InterPro"/>
</dbReference>
<dbReference type="NCBIfam" id="TIGR00005">
    <property type="entry name" value="rluA_subfam"/>
    <property type="match status" value="1"/>
</dbReference>
<gene>
    <name evidence="6" type="ORF">JG29_13270</name>
</gene>
<dbReference type="GO" id="GO:0003723">
    <property type="term" value="F:RNA binding"/>
    <property type="evidence" value="ECO:0007669"/>
    <property type="project" value="InterPro"/>
</dbReference>
<proteinExistence type="inferred from homology"/>
<evidence type="ECO:0000256" key="3">
    <source>
        <dbReference type="PIRSR" id="PIRSR606225-1"/>
    </source>
</evidence>
<accession>A0A0F4KPD9</accession>
<dbReference type="GO" id="GO:0140098">
    <property type="term" value="F:catalytic activity, acting on RNA"/>
    <property type="evidence" value="ECO:0007669"/>
    <property type="project" value="UniProtKB-ARBA"/>
</dbReference>
<dbReference type="HOGENOM" id="CLU_016902_8_2_9"/>
<comment type="similarity">
    <text evidence="2 4">Belongs to the pseudouridine synthase RluA family.</text>
</comment>
<dbReference type="EMBL" id="JXBZ01000009">
    <property type="protein sequence ID" value="KJY48275.1"/>
    <property type="molecule type" value="Genomic_DNA"/>
</dbReference>
<protein>
    <recommendedName>
        <fullName evidence="4">Pseudouridine synthase</fullName>
        <ecNumber evidence="4">5.4.99.-</ecNumber>
    </recommendedName>
</protein>
<dbReference type="InterPro" id="IPR020103">
    <property type="entry name" value="PsdUridine_synth_cat_dom_sf"/>
</dbReference>
<dbReference type="InterPro" id="IPR050188">
    <property type="entry name" value="RluA_PseudoU_synthase"/>
</dbReference>
<evidence type="ECO:0000256" key="2">
    <source>
        <dbReference type="ARBA" id="ARBA00010876"/>
    </source>
</evidence>
<dbReference type="CDD" id="cd02869">
    <property type="entry name" value="PseudoU_synth_RluA_like"/>
    <property type="match status" value="1"/>
</dbReference>
<dbReference type="Pfam" id="PF00849">
    <property type="entry name" value="PseudoU_synth_2"/>
    <property type="match status" value="1"/>
</dbReference>
<reference evidence="6 7" key="1">
    <citation type="submission" date="2014-12" db="EMBL/GenBank/DDBJ databases">
        <title>Comparative genomics of the lactic acid bacteria isolated from the honey bee gut.</title>
        <authorList>
            <person name="Ellegaard K.M."/>
            <person name="Tamarit D."/>
            <person name="Javelind E."/>
            <person name="Olofsson T."/>
            <person name="Andersson S.G."/>
            <person name="Vasquez A."/>
        </authorList>
    </citation>
    <scope>NUCLEOTIDE SEQUENCE [LARGE SCALE GENOMIC DNA]</scope>
    <source>
        <strain evidence="6 7">Hon2</strain>
    </source>
</reference>
<evidence type="ECO:0000313" key="7">
    <source>
        <dbReference type="Proteomes" id="UP000033695"/>
    </source>
</evidence>
<evidence type="ECO:0000259" key="5">
    <source>
        <dbReference type="Pfam" id="PF00849"/>
    </source>
</evidence>
<dbReference type="AlphaFoldDB" id="A0A0F4KPD9"/>
<sequence length="291" mass="33241">MQFTFVNHSQSALPIKRFLSGQGISHRLYNQLKQLPQNFVVNDQLVSAEQLVQPQDQVQITLPVEADDPQVATSNQPLTILFEDQNWLVLDKPAYLASVPGPNNPTDTVVNRVKGHLKQEHSANLVPHIITRLDRDTQGLMLIAKHRLANSWANQQLTQRSLKKFYYALVAGDIKEKHGLIEQPIGRLPQQIAHQVLPTGQMAKTEFWVLQHFSKATLVKVQLHTGRTHQIRVHFAYLGHPLIGDHLYGGPMDLGFKHQALQAYYLEFMDDFAQQKRQFQLPERLVQSYSN</sequence>
<dbReference type="STRING" id="1218508.JG29_13270"/>
<dbReference type="PANTHER" id="PTHR21600">
    <property type="entry name" value="MITOCHONDRIAL RNA PSEUDOURIDINE SYNTHASE"/>
    <property type="match status" value="1"/>
</dbReference>
<evidence type="ECO:0000256" key="1">
    <source>
        <dbReference type="ARBA" id="ARBA00000073"/>
    </source>
</evidence>
<evidence type="ECO:0000256" key="4">
    <source>
        <dbReference type="RuleBase" id="RU362028"/>
    </source>
</evidence>
<dbReference type="PATRIC" id="fig|1218508.4.peg.1316"/>